<evidence type="ECO:0000313" key="2">
    <source>
        <dbReference type="Proteomes" id="UP001054837"/>
    </source>
</evidence>
<proteinExistence type="predicted"/>
<accession>A0AAV4WAT1</accession>
<sequence length="93" mass="10107">MAAAVRMSAETVSVSSEVRKGKKKKNILPVSSKANLRRHKMAFVLLKAMELAASAVVAYAGSRKPAVRCHDFSKPPYPAVLSPLLFSQTVRHS</sequence>
<keyword evidence="2" id="KW-1185">Reference proteome</keyword>
<dbReference type="EMBL" id="BPLQ01014449">
    <property type="protein sequence ID" value="GIY79837.1"/>
    <property type="molecule type" value="Genomic_DNA"/>
</dbReference>
<dbReference type="Proteomes" id="UP001054837">
    <property type="component" value="Unassembled WGS sequence"/>
</dbReference>
<protein>
    <recommendedName>
        <fullName evidence="3">CASP-like protein</fullName>
    </recommendedName>
</protein>
<organism evidence="1 2">
    <name type="scientific">Caerostris darwini</name>
    <dbReference type="NCBI Taxonomy" id="1538125"/>
    <lineage>
        <taxon>Eukaryota</taxon>
        <taxon>Metazoa</taxon>
        <taxon>Ecdysozoa</taxon>
        <taxon>Arthropoda</taxon>
        <taxon>Chelicerata</taxon>
        <taxon>Arachnida</taxon>
        <taxon>Araneae</taxon>
        <taxon>Araneomorphae</taxon>
        <taxon>Entelegynae</taxon>
        <taxon>Araneoidea</taxon>
        <taxon>Araneidae</taxon>
        <taxon>Caerostris</taxon>
    </lineage>
</organism>
<dbReference type="AlphaFoldDB" id="A0AAV4WAT1"/>
<gene>
    <name evidence="1" type="ORF">CDAR_235041</name>
</gene>
<reference evidence="1 2" key="1">
    <citation type="submission" date="2021-06" db="EMBL/GenBank/DDBJ databases">
        <title>Caerostris darwini draft genome.</title>
        <authorList>
            <person name="Kono N."/>
            <person name="Arakawa K."/>
        </authorList>
    </citation>
    <scope>NUCLEOTIDE SEQUENCE [LARGE SCALE GENOMIC DNA]</scope>
</reference>
<evidence type="ECO:0008006" key="3">
    <source>
        <dbReference type="Google" id="ProtNLM"/>
    </source>
</evidence>
<evidence type="ECO:0000313" key="1">
    <source>
        <dbReference type="EMBL" id="GIY79837.1"/>
    </source>
</evidence>
<comment type="caution">
    <text evidence="1">The sequence shown here is derived from an EMBL/GenBank/DDBJ whole genome shotgun (WGS) entry which is preliminary data.</text>
</comment>
<name>A0AAV4WAT1_9ARAC</name>